<reference evidence="2 3" key="1">
    <citation type="submission" date="2019-09" db="EMBL/GenBank/DDBJ databases">
        <title>Bird 10,000 Genomes (B10K) Project - Family phase.</title>
        <authorList>
            <person name="Zhang G."/>
        </authorList>
    </citation>
    <scope>NUCLEOTIDE SEQUENCE [LARGE SCALE GENOMIC DNA]</scope>
    <source>
        <strain evidence="2">OUT-0007</strain>
        <tissue evidence="2">Blood</tissue>
    </source>
</reference>
<evidence type="ECO:0000259" key="1">
    <source>
        <dbReference type="PROSITE" id="PS50024"/>
    </source>
</evidence>
<evidence type="ECO:0000313" key="2">
    <source>
        <dbReference type="EMBL" id="NWX04253.1"/>
    </source>
</evidence>
<proteinExistence type="predicted"/>
<feature type="domain" description="SEA" evidence="1">
    <location>
        <begin position="1"/>
        <end position="57"/>
    </location>
</feature>
<feature type="non-terminal residue" evidence="2">
    <location>
        <position position="57"/>
    </location>
</feature>
<protein>
    <submittedName>
        <fullName evidence="2">PGBM protein</fullName>
    </submittedName>
</protein>
<accession>A0A7K6T112</accession>
<dbReference type="InterPro" id="IPR000082">
    <property type="entry name" value="SEA_dom"/>
</dbReference>
<dbReference type="AlphaFoldDB" id="A0A7K6T112"/>
<dbReference type="EMBL" id="VZSB01001621">
    <property type="protein sequence ID" value="NWX04253.1"/>
    <property type="molecule type" value="Genomic_DNA"/>
</dbReference>
<dbReference type="Proteomes" id="UP000546235">
    <property type="component" value="Unassembled WGS sequence"/>
</dbReference>
<organism evidence="2 3">
    <name type="scientific">Caloenas nicobarica</name>
    <name type="common">Nicobar pigeon</name>
    <dbReference type="NCBI Taxonomy" id="187106"/>
    <lineage>
        <taxon>Eukaryota</taxon>
        <taxon>Metazoa</taxon>
        <taxon>Chordata</taxon>
        <taxon>Craniata</taxon>
        <taxon>Vertebrata</taxon>
        <taxon>Euteleostomi</taxon>
        <taxon>Archelosauria</taxon>
        <taxon>Archosauria</taxon>
        <taxon>Dinosauria</taxon>
        <taxon>Saurischia</taxon>
        <taxon>Theropoda</taxon>
        <taxon>Coelurosauria</taxon>
        <taxon>Aves</taxon>
        <taxon>Neognathae</taxon>
        <taxon>Neoaves</taxon>
        <taxon>Columbimorphae</taxon>
        <taxon>Columbiformes</taxon>
        <taxon>Columbidae</taxon>
        <taxon>Caloenas</taxon>
    </lineage>
</organism>
<gene>
    <name evidence="2" type="primary">Hspg2_0</name>
    <name evidence="2" type="ORF">CALNIC_R12646</name>
</gene>
<sequence length="57" mass="6677">VYFRALVNFTRSIDYSRQLEDPESEEFREISEAVVDALESEYYKVPGEQVVSVVFIK</sequence>
<comment type="caution">
    <text evidence="2">The sequence shown here is derived from an EMBL/GenBank/DDBJ whole genome shotgun (WGS) entry which is preliminary data.</text>
</comment>
<evidence type="ECO:0000313" key="3">
    <source>
        <dbReference type="Proteomes" id="UP000546235"/>
    </source>
</evidence>
<name>A0A7K6T112_CALNI</name>
<dbReference type="PROSITE" id="PS50024">
    <property type="entry name" value="SEA"/>
    <property type="match status" value="1"/>
</dbReference>
<keyword evidence="3" id="KW-1185">Reference proteome</keyword>
<feature type="non-terminal residue" evidence="2">
    <location>
        <position position="1"/>
    </location>
</feature>